<proteinExistence type="predicted"/>
<organism evidence="3 4">
    <name type="scientific">Hufsiella ginkgonis</name>
    <dbReference type="NCBI Taxonomy" id="2695274"/>
    <lineage>
        <taxon>Bacteria</taxon>
        <taxon>Pseudomonadati</taxon>
        <taxon>Bacteroidota</taxon>
        <taxon>Sphingobacteriia</taxon>
        <taxon>Sphingobacteriales</taxon>
        <taxon>Sphingobacteriaceae</taxon>
        <taxon>Hufsiella</taxon>
    </lineage>
</organism>
<dbReference type="InterPro" id="IPR008893">
    <property type="entry name" value="WGR_domain"/>
</dbReference>
<dbReference type="Pfam" id="PF13086">
    <property type="entry name" value="AAA_11"/>
    <property type="match status" value="1"/>
</dbReference>
<dbReference type="CDD" id="cd07996">
    <property type="entry name" value="WGR_MMR_like"/>
    <property type="match status" value="1"/>
</dbReference>
<evidence type="ECO:0000313" key="4">
    <source>
        <dbReference type="Proteomes" id="UP000451233"/>
    </source>
</evidence>
<dbReference type="RefSeq" id="WP_160907567.1">
    <property type="nucleotide sequence ID" value="NZ_WVHS01000003.1"/>
</dbReference>
<dbReference type="CDD" id="cd18808">
    <property type="entry name" value="SF1_C_Upf1"/>
    <property type="match status" value="1"/>
</dbReference>
<dbReference type="Gene3D" id="2.20.140.10">
    <property type="entry name" value="WGR domain"/>
    <property type="match status" value="1"/>
</dbReference>
<dbReference type="InterPro" id="IPR045055">
    <property type="entry name" value="DNA2/NAM7-like"/>
</dbReference>
<feature type="domain" description="WGR" evidence="2">
    <location>
        <begin position="1752"/>
        <end position="1823"/>
    </location>
</feature>
<dbReference type="PANTHER" id="PTHR10887">
    <property type="entry name" value="DNA2/NAM7 HELICASE FAMILY"/>
    <property type="match status" value="1"/>
</dbReference>
<comment type="caution">
    <text evidence="3">The sequence shown here is derived from an EMBL/GenBank/DDBJ whole genome shotgun (WGS) entry which is preliminary data.</text>
</comment>
<dbReference type="SUPFAM" id="SSF142921">
    <property type="entry name" value="WGR domain-like"/>
    <property type="match status" value="1"/>
</dbReference>
<dbReference type="InterPro" id="IPR049468">
    <property type="entry name" value="Restrct_endonuc-II-like_dom"/>
</dbReference>
<dbReference type="InterPro" id="IPR049809">
    <property type="entry name" value="YehF/YfeS-like_WGR"/>
</dbReference>
<dbReference type="Pfam" id="PF13087">
    <property type="entry name" value="AAA_12"/>
    <property type="match status" value="1"/>
</dbReference>
<dbReference type="SUPFAM" id="SSF52540">
    <property type="entry name" value="P-loop containing nucleoside triphosphate hydrolases"/>
    <property type="match status" value="1"/>
</dbReference>
<feature type="region of interest" description="Disordered" evidence="1">
    <location>
        <begin position="1707"/>
        <end position="1727"/>
    </location>
</feature>
<evidence type="ECO:0000259" key="2">
    <source>
        <dbReference type="PROSITE" id="PS51977"/>
    </source>
</evidence>
<dbReference type="PROSITE" id="PS51977">
    <property type="entry name" value="WGR"/>
    <property type="match status" value="1"/>
</dbReference>
<reference evidence="3 4" key="1">
    <citation type="submission" date="2019-11" db="EMBL/GenBank/DDBJ databases">
        <title>Pedobacter sp. HMF7056 Genome sequencing and assembly.</title>
        <authorList>
            <person name="Kang H."/>
            <person name="Kim H."/>
            <person name="Joh K."/>
        </authorList>
    </citation>
    <scope>NUCLEOTIDE SEQUENCE [LARGE SCALE GENOMIC DNA]</scope>
    <source>
        <strain evidence="3 4">HMF7056</strain>
    </source>
</reference>
<dbReference type="InterPro" id="IPR027417">
    <property type="entry name" value="P-loop_NTPase"/>
</dbReference>
<dbReference type="Pfam" id="PF05406">
    <property type="entry name" value="WGR"/>
    <property type="match status" value="1"/>
</dbReference>
<dbReference type="EMBL" id="WVHS01000003">
    <property type="protein sequence ID" value="MXV16585.1"/>
    <property type="molecule type" value="Genomic_DNA"/>
</dbReference>
<evidence type="ECO:0000313" key="3">
    <source>
        <dbReference type="EMBL" id="MXV16585.1"/>
    </source>
</evidence>
<dbReference type="Proteomes" id="UP000451233">
    <property type="component" value="Unassembled WGS sequence"/>
</dbReference>
<dbReference type="Pfam" id="PF13195">
    <property type="entry name" value="DUF4011"/>
    <property type="match status" value="1"/>
</dbReference>
<dbReference type="SMART" id="SM00773">
    <property type="entry name" value="WGR"/>
    <property type="match status" value="1"/>
</dbReference>
<name>A0A7K1XZY5_9SPHI</name>
<dbReference type="InterPro" id="IPR036930">
    <property type="entry name" value="WGR_dom_sf"/>
</dbReference>
<gene>
    <name evidence="3" type="ORF">GS398_14885</name>
</gene>
<dbReference type="Pfam" id="PF18741">
    <property type="entry name" value="MTES_1575"/>
    <property type="match status" value="1"/>
</dbReference>
<dbReference type="InterPro" id="IPR041677">
    <property type="entry name" value="DNA2/NAM7_AAA_11"/>
</dbReference>
<dbReference type="InterPro" id="IPR047187">
    <property type="entry name" value="SF1_C_Upf1"/>
</dbReference>
<accession>A0A7K1XZY5</accession>
<sequence length="1823" mass="206811">MTPLNETAFHKFLTAALAKGGFANDDVVAVIMPLLEEVYSFHLNGKVAPLHHLGALLVTNDKLDIDERLAQAPVNNLAAIKALLPNPGHTFEISGRLKQSVMIGEEDVAGTRNSLVETDPSRLLTMPVYLLNYRCYEMALGHHDAAGDIFVLGMILASLSLGLDFSSEHDLHSFADNRESMIFLNPRIHPAIANIIAGMTHLDRRKRWKDLAEIIDDLKNYRDYNPEMEQDLSEIAGARKILKQSRQQFIQDKLRNRLFDTSKRNRLLYFKSNLKFLNLSVSSVPQVLNYNNINPESLFFWNSEVSEKITLGKDISLSKYLRFEDNPYIAPSLDRIRLEANKDLNEYGFSQLKLVITFLNWYNTREQVTEKISSPLLLVPVNLVKKKGLKDQFILEIVDTEVEINPVLSFMLRDLYDIRLPKTIHLEDTSLEAVFKDLKKQIERTRSGVILEHAARPKIKLIHALARQTLSQYKRKVNKNRNVNSFHNLDYSYDAGNFQPLGLQLFRNYIQPEHSSLEFLVNTDIKPGAFHYADTGLGETARELYELDEGSVNPFKWEFDTCNMVLGNFNYKKMSLVQDYNTIIDGEIGSKVFDALFNEMPVKTGAGEELAEGDLAGRFNVVQSDPTQNRSIAFSRKGESYIIQGPPGTGKSQTISNLVADYVARGKKVLFVCEKRAAIDVVFYRLKQQQLDQLCCLIHDSQGDKKSFIQNLKATFESFTRKPLPAKQAAAEREQILAHIAAEMDSIRVFHEGMRHQPEGAGVKLRELLEVLLNAGQEQVAEPAVHSLPGYRQWVLFGEIIGNLSETSRKLGGDRLFSRHPFRYLAEHVYLSEMPVGELRGILEKAIAGVSELAERLEMADVPAAVMADLQTLAGFLVSVEKLVPFKENNRMELLTSGSAQQQQLTGTVKLLEQLDEEWKRAAEKNGYWLNKFPLADAENALEVVKSQESSFFSFLNPGYRRIRKAIRQSYDFSRHQVTPSCTQVLQNLLAEYEAEERLNAEKLAATRFFALGDPYALLETARQLTDRANKQALTYVMRPDIDLATIKDLVHAGGMAIELEVLLTAALNHIPGKSPGEIEVILQQILDKSRDLPLFIPLMKDLAAAHAALKKLVISEAYYPEQIKMILAKSSLDDFMNLNREFERIGGDRIRHHAQKIKKLYKDLMQANGAYLVAIQQERLNKLVQRSELSVAGATVQEKELKRSLIEGRKILENEFGKSMRYRSIRDLATSESGQLIRELKPVWLMSPLSVSDTLPLQTDYFDVVIFDEASQITLEEGVPPVYRASQVIIVGDEMQMPPSNFFSSSASDPDDLWENDNDDPRYFSLDADSFLTQGARKFPSVMLGWHYRSHHESLIGFSNASFYKNELLTIPDALDHHRDLPEIVCESKEDALRYVPAILERPISYHFLKNGVYENRSNIAEAEYIAELVRGLLLRQNGLSIGVVAFSMEQQGEIETAIGQLCQVDKTFGKMMEDEYKRMENNQFVGIFFKNLENVQGDERDIIIMSTCYGHDPHGKMIMNFGPINRRGGEKRLNVIFSRAKKRMCVVSSVKYTDIRNEYNEGANYFRKYLLYAELASTGNMELANEVLRSVSQHDQQAAAGLYKTVVTDQLQQLLNERGYTTKALVGQSHFKCHLGVKKSREDDSYTLGILVDDALHYTSNDLLEQYLFKPEVLRSGGWRVVQVFSKDWYDDKEKVLEKVIAALEEPGEQPGPGEPLGDETMEDTPVEEPVLKEKLVEVEWVIGAGPEEQAQTVPNRLINTENGSNKFWEAWVEGSDLVVQYGRIGTRGQRIIKTFESPVLAEAEREKQERQKLARGYRMG</sequence>
<dbReference type="Gene3D" id="3.40.50.300">
    <property type="entry name" value="P-loop containing nucleotide triphosphate hydrolases"/>
    <property type="match status" value="3"/>
</dbReference>
<dbReference type="PANTHER" id="PTHR10887:SF495">
    <property type="entry name" value="HELICASE SENATAXIN ISOFORM X1-RELATED"/>
    <property type="match status" value="1"/>
</dbReference>
<dbReference type="InterPro" id="IPR025103">
    <property type="entry name" value="DUF4011"/>
</dbReference>
<protein>
    <submittedName>
        <fullName evidence="3">DUF4011 domain-containing protein</fullName>
    </submittedName>
</protein>
<dbReference type="Gene3D" id="1.10.510.10">
    <property type="entry name" value="Transferase(Phosphotransferase) domain 1"/>
    <property type="match status" value="1"/>
</dbReference>
<keyword evidence="4" id="KW-1185">Reference proteome</keyword>
<dbReference type="InterPro" id="IPR041679">
    <property type="entry name" value="DNA2/NAM7-like_C"/>
</dbReference>
<dbReference type="GO" id="GO:0004386">
    <property type="term" value="F:helicase activity"/>
    <property type="evidence" value="ECO:0007669"/>
    <property type="project" value="InterPro"/>
</dbReference>
<evidence type="ECO:0000256" key="1">
    <source>
        <dbReference type="SAM" id="MobiDB-lite"/>
    </source>
</evidence>